<dbReference type="EMBL" id="JAHHIF010000017">
    <property type="protein sequence ID" value="MBW4545662.1"/>
    <property type="molecule type" value="Genomic_DNA"/>
</dbReference>
<accession>A0A951PLB6</accession>
<proteinExistence type="predicted"/>
<comment type="caution">
    <text evidence="1">The sequence shown here is derived from an EMBL/GenBank/DDBJ whole genome shotgun (WGS) entry which is preliminary data.</text>
</comment>
<sequence length="87" mass="10031">MNEPSSQSIVEQLLADLRQEQQLVNSIIRGCIEHRWALGEEETELTEAMIYNAFEAYAVARGMPLSEAERFCEQYLDELIERVQAIL</sequence>
<name>A0A951PLB6_9CYAN</name>
<dbReference type="Proteomes" id="UP000753908">
    <property type="component" value="Unassembled WGS sequence"/>
</dbReference>
<dbReference type="AlphaFoldDB" id="A0A951PLB6"/>
<protein>
    <submittedName>
        <fullName evidence="1">Uncharacterized protein</fullName>
    </submittedName>
</protein>
<reference evidence="1" key="2">
    <citation type="journal article" date="2022" name="Microbiol. Resour. Announc.">
        <title>Metagenome Sequencing to Explore Phylogenomics of Terrestrial Cyanobacteria.</title>
        <authorList>
            <person name="Ward R.D."/>
            <person name="Stajich J.E."/>
            <person name="Johansen J.R."/>
            <person name="Huntemann M."/>
            <person name="Clum A."/>
            <person name="Foster B."/>
            <person name="Foster B."/>
            <person name="Roux S."/>
            <person name="Palaniappan K."/>
            <person name="Varghese N."/>
            <person name="Mukherjee S."/>
            <person name="Reddy T.B.K."/>
            <person name="Daum C."/>
            <person name="Copeland A."/>
            <person name="Chen I.A."/>
            <person name="Ivanova N.N."/>
            <person name="Kyrpides N.C."/>
            <person name="Shapiro N."/>
            <person name="Eloe-Fadrosh E.A."/>
            <person name="Pietrasiak N."/>
        </authorList>
    </citation>
    <scope>NUCLEOTIDE SEQUENCE</scope>
    <source>
        <strain evidence="1">CPER-KK1</strain>
    </source>
</reference>
<gene>
    <name evidence="1" type="ORF">KME25_14615</name>
</gene>
<evidence type="ECO:0000313" key="1">
    <source>
        <dbReference type="EMBL" id="MBW4545662.1"/>
    </source>
</evidence>
<reference evidence="1" key="1">
    <citation type="submission" date="2021-05" db="EMBL/GenBank/DDBJ databases">
        <authorList>
            <person name="Pietrasiak N."/>
            <person name="Ward R."/>
            <person name="Stajich J.E."/>
            <person name="Kurbessoian T."/>
        </authorList>
    </citation>
    <scope>NUCLEOTIDE SEQUENCE</scope>
    <source>
        <strain evidence="1">CPER-KK1</strain>
    </source>
</reference>
<evidence type="ECO:0000313" key="2">
    <source>
        <dbReference type="Proteomes" id="UP000753908"/>
    </source>
</evidence>
<organism evidence="1 2">
    <name type="scientific">Symplocastrum torsivum CPER-KK1</name>
    <dbReference type="NCBI Taxonomy" id="450513"/>
    <lineage>
        <taxon>Bacteria</taxon>
        <taxon>Bacillati</taxon>
        <taxon>Cyanobacteriota</taxon>
        <taxon>Cyanophyceae</taxon>
        <taxon>Oscillatoriophycideae</taxon>
        <taxon>Oscillatoriales</taxon>
        <taxon>Microcoleaceae</taxon>
        <taxon>Symplocastrum</taxon>
    </lineage>
</organism>